<accession>A0A7K1TI06</accession>
<dbReference type="RefSeq" id="WP_157567668.1">
    <property type="nucleotide sequence ID" value="NZ_WQKZ01000004.1"/>
</dbReference>
<dbReference type="EMBL" id="WQKZ01000004">
    <property type="protein sequence ID" value="MVN77993.1"/>
    <property type="molecule type" value="Genomic_DNA"/>
</dbReference>
<evidence type="ECO:0008006" key="3">
    <source>
        <dbReference type="Google" id="ProtNLM"/>
    </source>
</evidence>
<organism evidence="1 2">
    <name type="scientific">Hymenobacter ginkgonis</name>
    <dbReference type="NCBI Taxonomy" id="2682976"/>
    <lineage>
        <taxon>Bacteria</taxon>
        <taxon>Pseudomonadati</taxon>
        <taxon>Bacteroidota</taxon>
        <taxon>Cytophagia</taxon>
        <taxon>Cytophagales</taxon>
        <taxon>Hymenobacteraceae</taxon>
        <taxon>Hymenobacter</taxon>
    </lineage>
</organism>
<dbReference type="AlphaFoldDB" id="A0A7K1TI06"/>
<reference evidence="1 2" key="1">
    <citation type="submission" date="2019-12" db="EMBL/GenBank/DDBJ databases">
        <title>Hymenobacter sp. HMF4947 Genome sequencing and assembly.</title>
        <authorList>
            <person name="Kang H."/>
            <person name="Cha I."/>
            <person name="Kim H."/>
            <person name="Joh K."/>
        </authorList>
    </citation>
    <scope>NUCLEOTIDE SEQUENCE [LARGE SCALE GENOMIC DNA]</scope>
    <source>
        <strain evidence="1 2">HMF4947</strain>
    </source>
</reference>
<gene>
    <name evidence="1" type="ORF">GO988_16810</name>
</gene>
<protein>
    <recommendedName>
        <fullName evidence="3">WD40 repeat domain-containing protein</fullName>
    </recommendedName>
</protein>
<keyword evidence="2" id="KW-1185">Reference proteome</keyword>
<name>A0A7K1TI06_9BACT</name>
<evidence type="ECO:0000313" key="2">
    <source>
        <dbReference type="Proteomes" id="UP000441336"/>
    </source>
</evidence>
<dbReference type="Proteomes" id="UP000441336">
    <property type="component" value="Unassembled WGS sequence"/>
</dbReference>
<evidence type="ECO:0000313" key="1">
    <source>
        <dbReference type="EMBL" id="MVN77993.1"/>
    </source>
</evidence>
<sequence length="488" mass="53198">MHFRFSLATLILSGVLGVAYPTKAQKIKSVPFSYLPEQGEDRYNQRVPQKTLALADGSGFVILAHQSGSAYAVERYDANLKKQWSTTLPVAPGETVEAFGRSAEQAWVVLHHADESGQNLTVQPVALAGGQKGAPVVLVTAAASERRPSVRLSPDGSRLLAFRYATRDEQVRSLVGTLYDQKLTKVLDRTYDFRDQGDFFSPNILLANDGTQYVTLLGDGMKKLTVRRYPPSADRVGVATPIPVLGVPVGGVFGGQPITIRDAKFSLLPDGQLYAAALCANYGTGELTSLKVMRFDFETNRIKLGDELPFAAPFLAEVTKATGTEVKRLADVYLADMLLTESKNLVVVAERHFEEGGPELPVHARELYLFGYNAFVAPSWHLVVPKDQVAPAIDSYTGIGVRAAAFGDEVQLLTLETLNGKSDLYLRHLQTPTGVLGAPQRLKLNVANDQQLAYVKDFTTWLGPKTIIGISRPTKKSAALQLNEVKLK</sequence>
<proteinExistence type="predicted"/>
<comment type="caution">
    <text evidence="1">The sequence shown here is derived from an EMBL/GenBank/DDBJ whole genome shotgun (WGS) entry which is preliminary data.</text>
</comment>